<reference evidence="1" key="1">
    <citation type="submission" date="2014-09" db="EMBL/GenBank/DDBJ databases">
        <authorList>
            <person name="Magalhaes I.L.F."/>
            <person name="Oliveira U."/>
            <person name="Santos F.R."/>
            <person name="Vidigal T.H.D.A."/>
            <person name="Brescovit A.D."/>
            <person name="Santos A.J."/>
        </authorList>
    </citation>
    <scope>NUCLEOTIDE SEQUENCE</scope>
    <source>
        <tissue evidence="1">Shoot tissue taken approximately 20 cm above the soil surface</tissue>
    </source>
</reference>
<proteinExistence type="predicted"/>
<protein>
    <submittedName>
        <fullName evidence="1">Uncharacterized protein</fullName>
    </submittedName>
</protein>
<sequence length="21" mass="2250">MAALASFCMSCIARETLSASW</sequence>
<dbReference type="EMBL" id="GBRH01233436">
    <property type="protein sequence ID" value="JAD64459.1"/>
    <property type="molecule type" value="Transcribed_RNA"/>
</dbReference>
<dbReference type="AlphaFoldDB" id="A0A0A9BKF6"/>
<name>A0A0A9BKF6_ARUDO</name>
<accession>A0A0A9BKF6</accession>
<organism evidence="1">
    <name type="scientific">Arundo donax</name>
    <name type="common">Giant reed</name>
    <name type="synonym">Donax arundinaceus</name>
    <dbReference type="NCBI Taxonomy" id="35708"/>
    <lineage>
        <taxon>Eukaryota</taxon>
        <taxon>Viridiplantae</taxon>
        <taxon>Streptophyta</taxon>
        <taxon>Embryophyta</taxon>
        <taxon>Tracheophyta</taxon>
        <taxon>Spermatophyta</taxon>
        <taxon>Magnoliopsida</taxon>
        <taxon>Liliopsida</taxon>
        <taxon>Poales</taxon>
        <taxon>Poaceae</taxon>
        <taxon>PACMAD clade</taxon>
        <taxon>Arundinoideae</taxon>
        <taxon>Arundineae</taxon>
        <taxon>Arundo</taxon>
    </lineage>
</organism>
<evidence type="ECO:0000313" key="1">
    <source>
        <dbReference type="EMBL" id="JAD64459.1"/>
    </source>
</evidence>
<reference evidence="1" key="2">
    <citation type="journal article" date="2015" name="Data Brief">
        <title>Shoot transcriptome of the giant reed, Arundo donax.</title>
        <authorList>
            <person name="Barrero R.A."/>
            <person name="Guerrero F.D."/>
            <person name="Moolhuijzen P."/>
            <person name="Goolsby J.A."/>
            <person name="Tidwell J."/>
            <person name="Bellgard S.E."/>
            <person name="Bellgard M.I."/>
        </authorList>
    </citation>
    <scope>NUCLEOTIDE SEQUENCE</scope>
    <source>
        <tissue evidence="1">Shoot tissue taken approximately 20 cm above the soil surface</tissue>
    </source>
</reference>